<gene>
    <name evidence="2" type="ORF">SAMN04487900_104106</name>
    <name evidence="1" type="ORF">SAMN04487901_10390</name>
</gene>
<organism evidence="2 4">
    <name type="scientific">Prevotella communis</name>
    <dbReference type="NCBI Taxonomy" id="2913614"/>
    <lineage>
        <taxon>Bacteria</taxon>
        <taxon>Pseudomonadati</taxon>
        <taxon>Bacteroidota</taxon>
        <taxon>Bacteroidia</taxon>
        <taxon>Bacteroidales</taxon>
        <taxon>Prevotellaceae</taxon>
        <taxon>Prevotella</taxon>
    </lineage>
</organism>
<evidence type="ECO:0000313" key="2">
    <source>
        <dbReference type="EMBL" id="SDN87150.1"/>
    </source>
</evidence>
<proteinExistence type="predicted"/>
<name>A0A1H0EXQ2_9BACT</name>
<evidence type="ECO:0000313" key="3">
    <source>
        <dbReference type="Proteomes" id="UP000198779"/>
    </source>
</evidence>
<reference evidence="2 3" key="2">
    <citation type="submission" date="2016-10" db="EMBL/GenBank/DDBJ databases">
        <authorList>
            <person name="Varghese N."/>
            <person name="Submissions S."/>
        </authorList>
    </citation>
    <scope>NUCLEOTIDE SEQUENCE</scope>
    <source>
        <strain evidence="2">BP1-145</strain>
        <strain evidence="3">BP1-148</strain>
    </source>
</reference>
<evidence type="ECO:0000313" key="1">
    <source>
        <dbReference type="EMBL" id="SDG37189.1"/>
    </source>
</evidence>
<dbReference type="AlphaFoldDB" id="A0A1H0EXQ2"/>
<sequence>MDKKCSKKFGGKEIFSYLCQREILNKAYLKLIYFNKKTPDSAIPFLESHFFLSYCCVNRFFSLILHPISKPLTIYYYNLQ</sequence>
<dbReference type="Proteomes" id="UP000198779">
    <property type="component" value="Unassembled WGS sequence"/>
</dbReference>
<dbReference type="Proteomes" id="UP000199134">
    <property type="component" value="Unassembled WGS sequence"/>
</dbReference>
<accession>A0A1H0EXQ2</accession>
<reference evidence="1 4" key="1">
    <citation type="submission" date="2016-10" db="EMBL/GenBank/DDBJ databases">
        <authorList>
            <person name="de Groot N.N."/>
        </authorList>
    </citation>
    <scope>NUCLEOTIDE SEQUENCE [LARGE SCALE GENOMIC DNA]</scope>
    <source>
        <strain evidence="4">BP1-145</strain>
        <strain evidence="1">BP1-148</strain>
    </source>
</reference>
<accession>A0A1G7TRC5</accession>
<keyword evidence="3" id="KW-1185">Reference proteome</keyword>
<evidence type="ECO:0000313" key="4">
    <source>
        <dbReference type="Proteomes" id="UP000199134"/>
    </source>
</evidence>
<protein>
    <submittedName>
        <fullName evidence="2">Uncharacterized protein</fullName>
    </submittedName>
</protein>
<dbReference type="STRING" id="645274.SAMN04487901_10390"/>
<dbReference type="EMBL" id="FNCQ01000003">
    <property type="protein sequence ID" value="SDG37189.1"/>
    <property type="molecule type" value="Genomic_DNA"/>
</dbReference>
<dbReference type="EMBL" id="FNIW01000004">
    <property type="protein sequence ID" value="SDN87150.1"/>
    <property type="molecule type" value="Genomic_DNA"/>
</dbReference>